<evidence type="ECO:0008006" key="5">
    <source>
        <dbReference type="Google" id="ProtNLM"/>
    </source>
</evidence>
<accession>A0A2P4ST48</accession>
<protein>
    <recommendedName>
        <fullName evidence="5">MIA SH3 domain ER export factor 2</fullName>
    </recommendedName>
</protein>
<feature type="region of interest" description="Disordered" evidence="2">
    <location>
        <begin position="188"/>
        <end position="237"/>
    </location>
</feature>
<dbReference type="AlphaFoldDB" id="A0A2P4ST48"/>
<gene>
    <name evidence="3" type="ORF">CIB84_008980</name>
</gene>
<feature type="compositionally biased region" description="Polar residues" evidence="2">
    <location>
        <begin position="323"/>
        <end position="333"/>
    </location>
</feature>
<name>A0A2P4ST48_BAMTH</name>
<dbReference type="GO" id="GO:0070971">
    <property type="term" value="C:endoplasmic reticulum exit site"/>
    <property type="evidence" value="ECO:0007669"/>
    <property type="project" value="TreeGrafter"/>
</dbReference>
<evidence type="ECO:0000256" key="1">
    <source>
        <dbReference type="ARBA" id="ARBA00023054"/>
    </source>
</evidence>
<dbReference type="EMBL" id="PPHD01024590">
    <property type="protein sequence ID" value="POI27270.1"/>
    <property type="molecule type" value="Genomic_DNA"/>
</dbReference>
<sequence>LNACLKTMETERDQMYSKLSDESKAKGELSERIENLQSEQVSLQSENERLESEVQKLQQKLKVMTELYQENEMKLHRKLTVEERERLQKEEKLSKVDEKITHAAEELNSYRQRAKDLEEELERTIRSYQNQITSHEKKAHDNWLTARAAERQLNDIRKENAHNRQKLTEAEFKLDLLEKDPYALDVPVRPFRGSRGPGSTVMYEASNERGDMSSDRLTDPHRPPSDTGSLSPPWDRERRIILPPSGTEICLAAERMELLTCVEPYTDSVLPPRRQERFFPNPPNTGRLSGPAELRTYSMQSFEKIGGNCFTWLLWYNQLENPNGQTSSENSPLTEPAGNETKDHSHLSNSLPDQLLASESEAVSSGFGPPPFPPVRPPMMPMDPRGPFMRRPPFPPPPPAGIYGPRECFPVRDLGLPRPPLPST</sequence>
<feature type="compositionally biased region" description="Basic and acidic residues" evidence="2">
    <location>
        <begin position="206"/>
        <end position="224"/>
    </location>
</feature>
<evidence type="ECO:0000313" key="4">
    <source>
        <dbReference type="Proteomes" id="UP000237246"/>
    </source>
</evidence>
<feature type="compositionally biased region" description="Basic and acidic residues" evidence="2">
    <location>
        <begin position="8"/>
        <end position="28"/>
    </location>
</feature>
<dbReference type="GO" id="GO:0009306">
    <property type="term" value="P:protein secretion"/>
    <property type="evidence" value="ECO:0007669"/>
    <property type="project" value="TreeGrafter"/>
</dbReference>
<reference evidence="3 4" key="1">
    <citation type="submission" date="2018-01" db="EMBL/GenBank/DDBJ databases">
        <title>Comparison of the Chinese Bamboo Partridge and Red Junglefowl genome sequences highlights the importance of demography in genome evolution.</title>
        <authorList>
            <person name="Tiley G.P."/>
            <person name="Kimball R.T."/>
            <person name="Braun E.L."/>
            <person name="Burleigh J.G."/>
        </authorList>
    </citation>
    <scope>NUCLEOTIDE SEQUENCE [LARGE SCALE GENOMIC DNA]</scope>
    <source>
        <strain evidence="3">RTK389</strain>
        <tissue evidence="3">Blood</tissue>
    </source>
</reference>
<feature type="non-terminal residue" evidence="3">
    <location>
        <position position="1"/>
    </location>
</feature>
<dbReference type="GO" id="GO:0005789">
    <property type="term" value="C:endoplasmic reticulum membrane"/>
    <property type="evidence" value="ECO:0007669"/>
    <property type="project" value="TreeGrafter"/>
</dbReference>
<keyword evidence="1" id="KW-0175">Coiled coil</keyword>
<dbReference type="GO" id="GO:0035459">
    <property type="term" value="P:vesicle cargo loading"/>
    <property type="evidence" value="ECO:0007669"/>
    <property type="project" value="TreeGrafter"/>
</dbReference>
<dbReference type="GO" id="GO:0006888">
    <property type="term" value="P:endoplasmic reticulum to Golgi vesicle-mediated transport"/>
    <property type="evidence" value="ECO:0007669"/>
    <property type="project" value="TreeGrafter"/>
</dbReference>
<evidence type="ECO:0000256" key="2">
    <source>
        <dbReference type="SAM" id="MobiDB-lite"/>
    </source>
</evidence>
<dbReference type="PANTHER" id="PTHR23158">
    <property type="entry name" value="MELANOMA INHIBITORY ACTIVITY-RELATED"/>
    <property type="match status" value="1"/>
</dbReference>
<comment type="caution">
    <text evidence="3">The sequence shown here is derived from an EMBL/GenBank/DDBJ whole genome shotgun (WGS) entry which is preliminary data.</text>
</comment>
<feature type="region of interest" description="Disordered" evidence="2">
    <location>
        <begin position="323"/>
        <end position="424"/>
    </location>
</feature>
<feature type="region of interest" description="Disordered" evidence="2">
    <location>
        <begin position="1"/>
        <end position="28"/>
    </location>
</feature>
<evidence type="ECO:0000313" key="3">
    <source>
        <dbReference type="EMBL" id="POI27270.1"/>
    </source>
</evidence>
<organism evidence="3 4">
    <name type="scientific">Bambusicola thoracicus</name>
    <name type="common">Chinese bamboo-partridge</name>
    <name type="synonym">Perdix thoracica</name>
    <dbReference type="NCBI Taxonomy" id="9083"/>
    <lineage>
        <taxon>Eukaryota</taxon>
        <taxon>Metazoa</taxon>
        <taxon>Chordata</taxon>
        <taxon>Craniata</taxon>
        <taxon>Vertebrata</taxon>
        <taxon>Euteleostomi</taxon>
        <taxon>Archelosauria</taxon>
        <taxon>Archosauria</taxon>
        <taxon>Dinosauria</taxon>
        <taxon>Saurischia</taxon>
        <taxon>Theropoda</taxon>
        <taxon>Coelurosauria</taxon>
        <taxon>Aves</taxon>
        <taxon>Neognathae</taxon>
        <taxon>Galloanserae</taxon>
        <taxon>Galliformes</taxon>
        <taxon>Phasianidae</taxon>
        <taxon>Perdicinae</taxon>
        <taxon>Bambusicola</taxon>
    </lineage>
</organism>
<dbReference type="Proteomes" id="UP000237246">
    <property type="component" value="Unassembled WGS sequence"/>
</dbReference>
<feature type="compositionally biased region" description="Pro residues" evidence="2">
    <location>
        <begin position="368"/>
        <end position="381"/>
    </location>
</feature>
<feature type="compositionally biased region" description="Pro residues" evidence="2">
    <location>
        <begin position="390"/>
        <end position="400"/>
    </location>
</feature>
<dbReference type="OrthoDB" id="3548878at2759"/>
<dbReference type="InterPro" id="IPR051500">
    <property type="entry name" value="cTAGE_MIA/OTOR"/>
</dbReference>
<keyword evidence="4" id="KW-1185">Reference proteome</keyword>
<dbReference type="PANTHER" id="PTHR23158:SF38">
    <property type="entry name" value="MELANOMA INHIBITORY ACTIVITY PROTEIN 2"/>
    <property type="match status" value="1"/>
</dbReference>
<proteinExistence type="predicted"/>